<dbReference type="Proteomes" id="UP000323144">
    <property type="component" value="Chromosome"/>
</dbReference>
<keyword evidence="9" id="KW-0479">Metal-binding</keyword>
<dbReference type="GO" id="GO:0005975">
    <property type="term" value="P:carbohydrate metabolic process"/>
    <property type="evidence" value="ECO:0007669"/>
    <property type="project" value="InterPro"/>
</dbReference>
<evidence type="ECO:0000256" key="10">
    <source>
        <dbReference type="ARBA" id="ARBA00022833"/>
    </source>
</evidence>
<keyword evidence="10" id="KW-0862">Zinc</keyword>
<comment type="cofactor">
    <cofactor evidence="4">
        <name>Zn(2+)</name>
        <dbReference type="ChEBI" id="CHEBI:29105"/>
    </cofactor>
</comment>
<evidence type="ECO:0000256" key="2">
    <source>
        <dbReference type="ARBA" id="ARBA00001936"/>
    </source>
</evidence>
<dbReference type="CDD" id="cd00429">
    <property type="entry name" value="RPE"/>
    <property type="match status" value="1"/>
</dbReference>
<evidence type="ECO:0000256" key="14">
    <source>
        <dbReference type="ARBA" id="ARBA00023277"/>
    </source>
</evidence>
<evidence type="ECO:0000256" key="3">
    <source>
        <dbReference type="ARBA" id="ARBA00001941"/>
    </source>
</evidence>
<evidence type="ECO:0000256" key="5">
    <source>
        <dbReference type="ARBA" id="ARBA00001954"/>
    </source>
</evidence>
<evidence type="ECO:0000256" key="7">
    <source>
        <dbReference type="ARBA" id="ARBA00011738"/>
    </source>
</evidence>
<dbReference type="FunFam" id="3.20.20.70:FF:000191">
    <property type="entry name" value="ribulose-phosphate 3-epimerase isoform X2"/>
    <property type="match status" value="1"/>
</dbReference>
<evidence type="ECO:0000256" key="13">
    <source>
        <dbReference type="ARBA" id="ARBA00023235"/>
    </source>
</evidence>
<keyword evidence="13" id="KW-0413">Isomerase</keyword>
<reference evidence="16 17" key="1">
    <citation type="submission" date="2019-08" db="EMBL/GenBank/DDBJ databases">
        <title>Complete genome sequence of Spiroplasma chinense CCH (DSM 19755).</title>
        <authorList>
            <person name="Shen H.-Y."/>
            <person name="Lin Y.-C."/>
            <person name="Chou L."/>
            <person name="Kuo C.-H."/>
        </authorList>
    </citation>
    <scope>NUCLEOTIDE SEQUENCE [LARGE SCALE GENOMIC DNA]</scope>
    <source>
        <strain evidence="16 17">CCH</strain>
    </source>
</reference>
<sequence>MKKYIIAPSILTANFLCLEKDLKKLQDAGIEWIHYDVMDYNFVPNLSFGPKILADINSKFNFKMDAHLMVKINNLSVEEYLTPFKNARVDQITLHFEAISKEQFEEFESFCKKNNILISLAISPDTSVEEIKELLPRLDNVLVMSVYPGFGGQKFIQNSAEKIKLLKELKEKNNFKYRVEVDGGINKETFSIVKEAGVDMIVAGSYLVDEKITDLKERVEELEK</sequence>
<dbReference type="InterPro" id="IPR011060">
    <property type="entry name" value="RibuloseP-bd_barrel"/>
</dbReference>
<proteinExistence type="inferred from homology"/>
<dbReference type="Gene3D" id="3.20.20.70">
    <property type="entry name" value="Aldolase class I"/>
    <property type="match status" value="1"/>
</dbReference>
<gene>
    <name evidence="16" type="primary">rpe</name>
    <name evidence="16" type="ORF">SCHIN_v1c09910</name>
</gene>
<keyword evidence="11" id="KW-0408">Iron</keyword>
<dbReference type="InterPro" id="IPR013785">
    <property type="entry name" value="Aldolase_TIM"/>
</dbReference>
<comment type="subunit">
    <text evidence="7">Homodimer.</text>
</comment>
<dbReference type="SUPFAM" id="SSF51366">
    <property type="entry name" value="Ribulose-phoshate binding barrel"/>
    <property type="match status" value="1"/>
</dbReference>
<protein>
    <recommendedName>
        <fullName evidence="8 15">Ribulose-phosphate 3-epimerase</fullName>
        <ecNumber evidence="8 15">5.1.3.1</ecNumber>
    </recommendedName>
</protein>
<keyword evidence="17" id="KW-1185">Reference proteome</keyword>
<dbReference type="GO" id="GO:0006098">
    <property type="term" value="P:pentose-phosphate shunt"/>
    <property type="evidence" value="ECO:0007669"/>
    <property type="project" value="UniProtKB-UniRule"/>
</dbReference>
<evidence type="ECO:0000256" key="12">
    <source>
        <dbReference type="ARBA" id="ARBA00023211"/>
    </source>
</evidence>
<evidence type="ECO:0000256" key="4">
    <source>
        <dbReference type="ARBA" id="ARBA00001947"/>
    </source>
</evidence>
<keyword evidence="14" id="KW-0119">Carbohydrate metabolism</keyword>
<evidence type="ECO:0000256" key="9">
    <source>
        <dbReference type="ARBA" id="ARBA00022723"/>
    </source>
</evidence>
<dbReference type="EMBL" id="CP043026">
    <property type="protein sequence ID" value="QEH62184.1"/>
    <property type="molecule type" value="Genomic_DNA"/>
</dbReference>
<dbReference type="EC" id="5.1.3.1" evidence="8 15"/>
<dbReference type="GO" id="GO:0046872">
    <property type="term" value="F:metal ion binding"/>
    <property type="evidence" value="ECO:0007669"/>
    <property type="project" value="UniProtKB-KW"/>
</dbReference>
<dbReference type="NCBIfam" id="NF004076">
    <property type="entry name" value="PRK05581.1-4"/>
    <property type="match status" value="1"/>
</dbReference>
<accession>A0A5B9Y511</accession>
<dbReference type="PROSITE" id="PS01085">
    <property type="entry name" value="RIBUL_P_3_EPIMER_1"/>
    <property type="match status" value="1"/>
</dbReference>
<comment type="similarity">
    <text evidence="6">Belongs to the ribulose-phosphate 3-epimerase family.</text>
</comment>
<comment type="cofactor">
    <cofactor evidence="5">
        <name>Fe(2+)</name>
        <dbReference type="ChEBI" id="CHEBI:29033"/>
    </cofactor>
</comment>
<evidence type="ECO:0000256" key="6">
    <source>
        <dbReference type="ARBA" id="ARBA00009541"/>
    </source>
</evidence>
<evidence type="ECO:0000256" key="8">
    <source>
        <dbReference type="ARBA" id="ARBA00013188"/>
    </source>
</evidence>
<dbReference type="GO" id="GO:0004750">
    <property type="term" value="F:D-ribulose-phosphate 3-epimerase activity"/>
    <property type="evidence" value="ECO:0007669"/>
    <property type="project" value="UniProtKB-UniRule"/>
</dbReference>
<evidence type="ECO:0000256" key="1">
    <source>
        <dbReference type="ARBA" id="ARBA00001782"/>
    </source>
</evidence>
<name>A0A5B9Y511_9MOLU</name>
<evidence type="ECO:0000256" key="15">
    <source>
        <dbReference type="NCBIfam" id="TIGR01163"/>
    </source>
</evidence>
<evidence type="ECO:0000256" key="11">
    <source>
        <dbReference type="ARBA" id="ARBA00023004"/>
    </source>
</evidence>
<dbReference type="Pfam" id="PF00834">
    <property type="entry name" value="Ribul_P_3_epim"/>
    <property type="match status" value="1"/>
</dbReference>
<comment type="cofactor">
    <cofactor evidence="2">
        <name>Mn(2+)</name>
        <dbReference type="ChEBI" id="CHEBI:29035"/>
    </cofactor>
</comment>
<dbReference type="PANTHER" id="PTHR11749">
    <property type="entry name" value="RIBULOSE-5-PHOSPHATE-3-EPIMERASE"/>
    <property type="match status" value="1"/>
</dbReference>
<evidence type="ECO:0000313" key="17">
    <source>
        <dbReference type="Proteomes" id="UP000323144"/>
    </source>
</evidence>
<keyword evidence="12" id="KW-0464">Manganese</keyword>
<dbReference type="RefSeq" id="WP_166508550.1">
    <property type="nucleotide sequence ID" value="NZ_CP043026.1"/>
</dbReference>
<organism evidence="16 17">
    <name type="scientific">Spiroplasma chinense</name>
    <dbReference type="NCBI Taxonomy" id="216932"/>
    <lineage>
        <taxon>Bacteria</taxon>
        <taxon>Bacillati</taxon>
        <taxon>Mycoplasmatota</taxon>
        <taxon>Mollicutes</taxon>
        <taxon>Entomoplasmatales</taxon>
        <taxon>Spiroplasmataceae</taxon>
        <taxon>Spiroplasma</taxon>
    </lineage>
</organism>
<dbReference type="NCBIfam" id="TIGR01163">
    <property type="entry name" value="rpe"/>
    <property type="match status" value="1"/>
</dbReference>
<dbReference type="AlphaFoldDB" id="A0A5B9Y511"/>
<comment type="cofactor">
    <cofactor evidence="3">
        <name>Co(2+)</name>
        <dbReference type="ChEBI" id="CHEBI:48828"/>
    </cofactor>
</comment>
<comment type="catalytic activity">
    <reaction evidence="1">
        <text>D-ribulose 5-phosphate = D-xylulose 5-phosphate</text>
        <dbReference type="Rhea" id="RHEA:13677"/>
        <dbReference type="ChEBI" id="CHEBI:57737"/>
        <dbReference type="ChEBI" id="CHEBI:58121"/>
        <dbReference type="EC" id="5.1.3.1"/>
    </reaction>
</comment>
<dbReference type="InterPro" id="IPR000056">
    <property type="entry name" value="Ribul_P_3_epim-like"/>
</dbReference>
<evidence type="ECO:0000313" key="16">
    <source>
        <dbReference type="EMBL" id="QEH62184.1"/>
    </source>
</evidence>
<dbReference type="PROSITE" id="PS01086">
    <property type="entry name" value="RIBUL_P_3_EPIMER_2"/>
    <property type="match status" value="1"/>
</dbReference>
<dbReference type="InterPro" id="IPR026019">
    <property type="entry name" value="Ribul_P_3_epim"/>
</dbReference>
<dbReference type="KEGG" id="schi:SCHIN_v1c09910"/>